<dbReference type="GO" id="GO:0006325">
    <property type="term" value="P:chromatin organization"/>
    <property type="evidence" value="ECO:0007669"/>
    <property type="project" value="TreeGrafter"/>
</dbReference>
<dbReference type="RefSeq" id="XP_009528872.1">
    <property type="nucleotide sequence ID" value="XM_009530577.1"/>
</dbReference>
<reference evidence="2 3" key="1">
    <citation type="journal article" date="2006" name="Science">
        <title>Phytophthora genome sequences uncover evolutionary origins and mechanisms of pathogenesis.</title>
        <authorList>
            <person name="Tyler B.M."/>
            <person name="Tripathy S."/>
            <person name="Zhang X."/>
            <person name="Dehal P."/>
            <person name="Jiang R.H."/>
            <person name="Aerts A."/>
            <person name="Arredondo F.D."/>
            <person name="Baxter L."/>
            <person name="Bensasson D."/>
            <person name="Beynon J.L."/>
            <person name="Chapman J."/>
            <person name="Damasceno C.M."/>
            <person name="Dorrance A.E."/>
            <person name="Dou D."/>
            <person name="Dickerman A.W."/>
            <person name="Dubchak I.L."/>
            <person name="Garbelotto M."/>
            <person name="Gijzen M."/>
            <person name="Gordon S.G."/>
            <person name="Govers F."/>
            <person name="Grunwald N.J."/>
            <person name="Huang W."/>
            <person name="Ivors K.L."/>
            <person name="Jones R.W."/>
            <person name="Kamoun S."/>
            <person name="Krampis K."/>
            <person name="Lamour K.H."/>
            <person name="Lee M.K."/>
            <person name="McDonald W.H."/>
            <person name="Medina M."/>
            <person name="Meijer H.J."/>
            <person name="Nordberg E.K."/>
            <person name="Maclean D.J."/>
            <person name="Ospina-Giraldo M.D."/>
            <person name="Morris P.F."/>
            <person name="Phuntumart V."/>
            <person name="Putnam N.H."/>
            <person name="Rash S."/>
            <person name="Rose J.K."/>
            <person name="Sakihama Y."/>
            <person name="Salamov A.A."/>
            <person name="Savidor A."/>
            <person name="Scheuring C.F."/>
            <person name="Smith B.M."/>
            <person name="Sobral B.W."/>
            <person name="Terry A."/>
            <person name="Torto-Alalibo T.A."/>
            <person name="Win J."/>
            <person name="Xu Z."/>
            <person name="Zhang H."/>
            <person name="Grigoriev I.V."/>
            <person name="Rokhsar D.S."/>
            <person name="Boore J.L."/>
        </authorList>
    </citation>
    <scope>NUCLEOTIDE SEQUENCE [LARGE SCALE GENOMIC DNA]</scope>
    <source>
        <strain evidence="2 3">P6497</strain>
    </source>
</reference>
<feature type="compositionally biased region" description="Low complexity" evidence="1">
    <location>
        <begin position="568"/>
        <end position="587"/>
    </location>
</feature>
<dbReference type="EMBL" id="JH159155">
    <property type="protein sequence ID" value="EGZ15123.1"/>
    <property type="molecule type" value="Genomic_DNA"/>
</dbReference>
<dbReference type="Proteomes" id="UP000002640">
    <property type="component" value="Unassembled WGS sequence"/>
</dbReference>
<gene>
    <name evidence="2" type="ORF">PHYSODRAFT_315622</name>
</gene>
<feature type="region of interest" description="Disordered" evidence="1">
    <location>
        <begin position="88"/>
        <end position="112"/>
    </location>
</feature>
<dbReference type="OMA" id="AKFFVQE"/>
<dbReference type="GeneID" id="20643884"/>
<dbReference type="PANTHER" id="PTHR28678:SF1">
    <property type="entry name" value="CODANIN-1"/>
    <property type="match status" value="1"/>
</dbReference>
<dbReference type="InterPro" id="IPR040031">
    <property type="entry name" value="Codanin-1"/>
</dbReference>
<protein>
    <recommendedName>
        <fullName evidence="4">Codanin-1 C-terminal domain-containing protein</fullName>
    </recommendedName>
</protein>
<feature type="region of interest" description="Disordered" evidence="1">
    <location>
        <begin position="189"/>
        <end position="264"/>
    </location>
</feature>
<evidence type="ECO:0008006" key="4">
    <source>
        <dbReference type="Google" id="ProtNLM"/>
    </source>
</evidence>
<dbReference type="KEGG" id="psoj:PHYSODRAFT_315622"/>
<dbReference type="InParanoid" id="G4ZP83"/>
<dbReference type="GO" id="GO:0005634">
    <property type="term" value="C:nucleus"/>
    <property type="evidence" value="ECO:0007669"/>
    <property type="project" value="TreeGrafter"/>
</dbReference>
<sequence>MATPADDAAAQLWAAVRGFSDAELRRVQRSIRQFLCAQDARPNSAADAASSAQNAAVELQLGTKTQRVRADDFVHVFLDYLHGQVQRHADARVSSDSETDRSSNLATAPESNMATLQDEDQFPQLKRTPSSGQVAPAKTPKRRITTTLLTPKDSTVVARPVPVAISFPPLGASEGTRPPAWAKQSLLEKRMGAAAPSSSSGFTSNTPAAPSAWGPKPSVPKPTSAWGSSSTPGSSDSPKKSRVTSTSTSNQQEEHAPVVEKSRNVAILPDRSSDDFKVNTQAAKLYGFLIRERFVKSTSAELQVLISLLYRADCAACSKDPTEQPEACSPCSVASEFCWRVHCLDFAEIVFCEIESVLAHLGADLLGLVKHSLRDAEGICGSMLERLDEVSRRREEFRVAESARVGCQLPIEMKASAVRDFAIPFNEETDSRLHYRTPEESLLYTNREKVRDGFLGLLRQFQQKQHSLVGIENAGVAAAAIAAARELLAEVSPENRWWFAKFFVQELVQVGSNPFGESDKDLVLKIMADKLVVKNPDRLRKLHRRFSSQKPSNKSPQAQVHATGGGSNNSNNRNNGKVNDNNNNNSLRKNRQDARALTNEDDATKGFTATLDRMRSFFTDNQLFFFHFLHSCDSYEFSELVKHQLERQFYSIRETISPSADARKDFTEVVLRLKVVAKFLGYLRFSPQWQVTCSIRQLSAHNAAFKAVEREGISTLEVARDSSLDVKKLLEDSVLESSVSKCIPWLCDYLSMLSLDKLSFGTTYFKQLVVLLHLLHRSPRLNALGETGLYVALQIERIFHVLKLDAGFLHGEDYQSRDLLPSSRVRLALESEDDASPEAGAGEDHLPFLYSQVFVQSCVSELEDLRGFIQTRAQPTPRRKLSIGSGSMTTNGHPVTPMRKLRPLQVVIEDDHGNSSSSFAAKHDNVVRAASPGIKSSGTRGFSSSFPLVQEENDELSEAVFKVHLKLKAVVEFVVGSVTTDICEHVMAHVVTPRADGLVDRCASESGLLTVGRSPATVGDDAALAARASFQMMITSKTRHEANSAVVASLQEALRLGEERVTAAIPPFMPPSSHPTLTNSIVFVALQRTRGALKTLVPKSCQSEFVKRVAFRNKSLLKDLGAGSKVAAVALPSSAASPQKSANQAAVQEDAQRREEDRRCRDLRRCCAAIFKNASSKSVNLAAWEHQATSLSQYLGEFTTSLRDCVKSGDVAQSTSSPLRREALVLWDILWRAATSCLKFWGSSLDVFAACELTSMKEERVQTVEKMFNEFAANFTTLLNVAVCCNGEGAANSRLQSMLMSVLDSMMGLPSQLPTAAEHAGLIKRFAIEARSQVVADLRSGIREGDNQQAASVAYNAELPVRGPRVEQQPREYLGLISLNTSSALLSVAIRR</sequence>
<feature type="region of interest" description="Disordered" evidence="1">
    <location>
        <begin position="545"/>
        <end position="587"/>
    </location>
</feature>
<proteinExistence type="predicted"/>
<evidence type="ECO:0000313" key="2">
    <source>
        <dbReference type="EMBL" id="EGZ15123.1"/>
    </source>
</evidence>
<feature type="region of interest" description="Disordered" evidence="1">
    <location>
        <begin position="876"/>
        <end position="896"/>
    </location>
</feature>
<dbReference type="SMR" id="G4ZP83"/>
<feature type="compositionally biased region" description="Polar residues" evidence="1">
    <location>
        <begin position="884"/>
        <end position="893"/>
    </location>
</feature>
<feature type="compositionally biased region" description="Polar residues" evidence="1">
    <location>
        <begin position="102"/>
        <end position="112"/>
    </location>
</feature>
<name>G4ZP83_PHYSP</name>
<dbReference type="PANTHER" id="PTHR28678">
    <property type="entry name" value="CODANIN-1"/>
    <property type="match status" value="1"/>
</dbReference>
<feature type="compositionally biased region" description="Basic and acidic residues" evidence="1">
    <location>
        <begin position="88"/>
        <end position="101"/>
    </location>
</feature>
<evidence type="ECO:0000256" key="1">
    <source>
        <dbReference type="SAM" id="MobiDB-lite"/>
    </source>
</evidence>
<feature type="compositionally biased region" description="Basic and acidic residues" evidence="1">
    <location>
        <begin position="252"/>
        <end position="263"/>
    </location>
</feature>
<keyword evidence="3" id="KW-1185">Reference proteome</keyword>
<feature type="compositionally biased region" description="Polar residues" evidence="1">
    <location>
        <begin position="548"/>
        <end position="560"/>
    </location>
</feature>
<feature type="region of interest" description="Disordered" evidence="1">
    <location>
        <begin position="124"/>
        <end position="143"/>
    </location>
</feature>
<feature type="compositionally biased region" description="Low complexity" evidence="1">
    <location>
        <begin position="223"/>
        <end position="236"/>
    </location>
</feature>
<feature type="compositionally biased region" description="Polar residues" evidence="1">
    <location>
        <begin position="196"/>
        <end position="208"/>
    </location>
</feature>
<evidence type="ECO:0000313" key="3">
    <source>
        <dbReference type="Proteomes" id="UP000002640"/>
    </source>
</evidence>
<accession>G4ZP83</accession>
<organism evidence="2 3">
    <name type="scientific">Phytophthora sojae (strain P6497)</name>
    <name type="common">Soybean stem and root rot agent</name>
    <name type="synonym">Phytophthora megasperma f. sp. glycines</name>
    <dbReference type="NCBI Taxonomy" id="1094619"/>
    <lineage>
        <taxon>Eukaryota</taxon>
        <taxon>Sar</taxon>
        <taxon>Stramenopiles</taxon>
        <taxon>Oomycota</taxon>
        <taxon>Peronosporomycetes</taxon>
        <taxon>Peronosporales</taxon>
        <taxon>Peronosporaceae</taxon>
        <taxon>Phytophthora</taxon>
    </lineage>
</organism>